<evidence type="ECO:0000256" key="2">
    <source>
        <dbReference type="ARBA" id="ARBA00022490"/>
    </source>
</evidence>
<keyword evidence="4 6" id="KW-0808">Transferase</keyword>
<keyword evidence="3 6" id="KW-0489">Methyltransferase</keyword>
<feature type="binding site" evidence="6">
    <location>
        <position position="146"/>
    </location>
    <ligand>
        <name>S-adenosyl-L-methionine</name>
        <dbReference type="ChEBI" id="CHEBI:59789"/>
    </ligand>
</feature>
<evidence type="ECO:0000256" key="5">
    <source>
        <dbReference type="ARBA" id="ARBA00022691"/>
    </source>
</evidence>
<evidence type="ECO:0000313" key="7">
    <source>
        <dbReference type="EMBL" id="ADD93839.1"/>
    </source>
</evidence>
<comment type="similarity">
    <text evidence="1 6">Belongs to the methyltransferase superfamily. PrmA family.</text>
</comment>
<dbReference type="EMBL" id="GU942999">
    <property type="protein sequence ID" value="ADD93839.1"/>
    <property type="molecule type" value="Genomic_DNA"/>
</dbReference>
<dbReference type="GO" id="GO:0005737">
    <property type="term" value="C:cytoplasm"/>
    <property type="evidence" value="ECO:0007669"/>
    <property type="project" value="UniProtKB-SubCell"/>
</dbReference>
<gene>
    <name evidence="6" type="primary">prmA</name>
</gene>
<feature type="binding site" evidence="6">
    <location>
        <position position="167"/>
    </location>
    <ligand>
        <name>S-adenosyl-L-methionine</name>
        <dbReference type="ChEBI" id="CHEBI:59789"/>
    </ligand>
</feature>
<dbReference type="HAMAP" id="MF_00735">
    <property type="entry name" value="Methyltr_PrmA"/>
    <property type="match status" value="1"/>
</dbReference>
<sequence length="299" mass="32898">MSWIQLRWHLQSDQVAQAEKLLTDHGAVAVVLESLADEVVLEPDPGATPIWQLVRVKAFFHLDLDVAELGAELKQLDPQLHENCEFDFIAEQDWQAALHQHAIDRRFADRLWLLPKSRAADPRPENIACLYLEPGLAFGSGSHPTTRMCLSYLAESVRPGQRILDFGCGSGILAIAAALLGATAVGVDHDDQAVLATTENARFNAVDSDQLQVFNLQDWQRLTEADFVPFDVIAANILAGPLQQLAEHFCALLQPGGRVVLSGILPQQVDSVVEAYPLIDFVKPVIEDDWACLIGIKNS</sequence>
<organism evidence="7">
    <name type="scientific">uncultured marine bacterium MedDCM-OCT-S05-C75</name>
    <dbReference type="NCBI Taxonomy" id="743067"/>
    <lineage>
        <taxon>Bacteria</taxon>
        <taxon>environmental samples</taxon>
    </lineage>
</organism>
<reference evidence="7" key="1">
    <citation type="journal article" date="2010" name="ISME J.">
        <title>Metagenome of the Mediterranean deep chlorophyll maximum studied by direct and fosmid library 454 pyrosequencing.</title>
        <authorList>
            <person name="Ghai R."/>
            <person name="Martin-Cuadrado A.B."/>
            <person name="Molto A.G."/>
            <person name="Heredia I.G."/>
            <person name="Cabrera R."/>
            <person name="Martin J."/>
            <person name="Verdu M."/>
            <person name="Deschamps P."/>
            <person name="Moreira D."/>
            <person name="Lopez-Garcia P."/>
            <person name="Mira A."/>
            <person name="Rodriguez-Valera F."/>
        </authorList>
    </citation>
    <scope>NUCLEOTIDE SEQUENCE</scope>
</reference>
<protein>
    <recommendedName>
        <fullName evidence="6">Ribosomal protein L11 methyltransferase</fullName>
        <shortName evidence="6">L11 Mtase</shortName>
        <ecNumber evidence="6">2.1.1.-</ecNumber>
    </recommendedName>
</protein>
<feature type="binding site" evidence="6">
    <location>
        <position position="188"/>
    </location>
    <ligand>
        <name>S-adenosyl-L-methionine</name>
        <dbReference type="ChEBI" id="CHEBI:59789"/>
    </ligand>
</feature>
<dbReference type="Pfam" id="PF06325">
    <property type="entry name" value="PrmA"/>
    <property type="match status" value="1"/>
</dbReference>
<accession>D6PDN8</accession>
<dbReference type="InterPro" id="IPR029063">
    <property type="entry name" value="SAM-dependent_MTases_sf"/>
</dbReference>
<dbReference type="Gene3D" id="3.40.50.150">
    <property type="entry name" value="Vaccinia Virus protein VP39"/>
    <property type="match status" value="1"/>
</dbReference>
<comment type="function">
    <text evidence="6">Methylates ribosomal protein L11.</text>
</comment>
<comment type="subcellular location">
    <subcellularLocation>
        <location evidence="6">Cytoplasm</location>
    </subcellularLocation>
</comment>
<comment type="catalytic activity">
    <reaction evidence="6">
        <text>L-lysyl-[protein] + 3 S-adenosyl-L-methionine = N(6),N(6),N(6)-trimethyl-L-lysyl-[protein] + 3 S-adenosyl-L-homocysteine + 3 H(+)</text>
        <dbReference type="Rhea" id="RHEA:54192"/>
        <dbReference type="Rhea" id="RHEA-COMP:9752"/>
        <dbReference type="Rhea" id="RHEA-COMP:13826"/>
        <dbReference type="ChEBI" id="CHEBI:15378"/>
        <dbReference type="ChEBI" id="CHEBI:29969"/>
        <dbReference type="ChEBI" id="CHEBI:57856"/>
        <dbReference type="ChEBI" id="CHEBI:59789"/>
        <dbReference type="ChEBI" id="CHEBI:61961"/>
    </reaction>
</comment>
<dbReference type="PANTHER" id="PTHR43648">
    <property type="entry name" value="ELECTRON TRANSFER FLAVOPROTEIN BETA SUBUNIT LYSINE METHYLTRANSFERASE"/>
    <property type="match status" value="1"/>
</dbReference>
<evidence type="ECO:0000256" key="6">
    <source>
        <dbReference type="HAMAP-Rule" id="MF_00735"/>
    </source>
</evidence>
<feature type="binding site" evidence="6">
    <location>
        <position position="236"/>
    </location>
    <ligand>
        <name>S-adenosyl-L-methionine</name>
        <dbReference type="ChEBI" id="CHEBI:59789"/>
    </ligand>
</feature>
<evidence type="ECO:0000256" key="1">
    <source>
        <dbReference type="ARBA" id="ARBA00009741"/>
    </source>
</evidence>
<dbReference type="NCBIfam" id="TIGR00406">
    <property type="entry name" value="prmA"/>
    <property type="match status" value="1"/>
</dbReference>
<evidence type="ECO:0000256" key="3">
    <source>
        <dbReference type="ARBA" id="ARBA00022603"/>
    </source>
</evidence>
<keyword evidence="2 6" id="KW-0963">Cytoplasm</keyword>
<dbReference type="EC" id="2.1.1.-" evidence="6"/>
<dbReference type="GO" id="GO:0016279">
    <property type="term" value="F:protein-lysine N-methyltransferase activity"/>
    <property type="evidence" value="ECO:0007669"/>
    <property type="project" value="RHEA"/>
</dbReference>
<dbReference type="InterPro" id="IPR050078">
    <property type="entry name" value="Ribosomal_L11_MeTrfase_PrmA"/>
</dbReference>
<evidence type="ECO:0000256" key="4">
    <source>
        <dbReference type="ARBA" id="ARBA00022679"/>
    </source>
</evidence>
<name>D6PDN8_9BACT</name>
<dbReference type="PANTHER" id="PTHR43648:SF1">
    <property type="entry name" value="ELECTRON TRANSFER FLAVOPROTEIN BETA SUBUNIT LYSINE METHYLTRANSFERASE"/>
    <property type="match status" value="1"/>
</dbReference>
<dbReference type="PIRSF" id="PIRSF000401">
    <property type="entry name" value="RPL11_MTase"/>
    <property type="match status" value="1"/>
</dbReference>
<dbReference type="GO" id="GO:0032259">
    <property type="term" value="P:methylation"/>
    <property type="evidence" value="ECO:0007669"/>
    <property type="project" value="UniProtKB-KW"/>
</dbReference>
<keyword evidence="5 6" id="KW-0949">S-adenosyl-L-methionine</keyword>
<dbReference type="AlphaFoldDB" id="D6PDN8"/>
<dbReference type="SUPFAM" id="SSF53335">
    <property type="entry name" value="S-adenosyl-L-methionine-dependent methyltransferases"/>
    <property type="match status" value="1"/>
</dbReference>
<dbReference type="InterPro" id="IPR004498">
    <property type="entry name" value="Ribosomal_PrmA_MeTrfase"/>
</dbReference>
<proteinExistence type="inferred from homology"/>